<evidence type="ECO:0000256" key="2">
    <source>
        <dbReference type="ARBA" id="ARBA00023163"/>
    </source>
</evidence>
<keyword evidence="1" id="KW-0805">Transcription regulation</keyword>
<dbReference type="Gene3D" id="3.30.450.40">
    <property type="match status" value="1"/>
</dbReference>
<gene>
    <name evidence="4" type="ORF">Srubr_26020</name>
</gene>
<dbReference type="Gene3D" id="1.10.10.10">
    <property type="entry name" value="Winged helix-like DNA-binding domain superfamily/Winged helix DNA-binding domain"/>
    <property type="match status" value="1"/>
</dbReference>
<name>A0ABQ3RA87_STRRR</name>
<evidence type="ECO:0000313" key="4">
    <source>
        <dbReference type="EMBL" id="GHI52756.1"/>
    </source>
</evidence>
<dbReference type="InterPro" id="IPR014757">
    <property type="entry name" value="Tscrpt_reg_IclR_C"/>
</dbReference>
<reference evidence="5" key="1">
    <citation type="submission" date="2023-07" db="EMBL/GenBank/DDBJ databases">
        <title>Whole genome shotgun sequence of Streptomyces achromogenes subsp. rubradiris NBRC 14000.</title>
        <authorList>
            <person name="Komaki H."/>
            <person name="Tamura T."/>
        </authorList>
    </citation>
    <scope>NUCLEOTIDE SEQUENCE [LARGE SCALE GENOMIC DNA]</scope>
    <source>
        <strain evidence="5">NBRC 14000</strain>
    </source>
</reference>
<evidence type="ECO:0000313" key="5">
    <source>
        <dbReference type="Proteomes" id="UP000646738"/>
    </source>
</evidence>
<evidence type="ECO:0000256" key="1">
    <source>
        <dbReference type="ARBA" id="ARBA00023015"/>
    </source>
</evidence>
<evidence type="ECO:0000259" key="3">
    <source>
        <dbReference type="PROSITE" id="PS51078"/>
    </source>
</evidence>
<proteinExistence type="predicted"/>
<dbReference type="InterPro" id="IPR029016">
    <property type="entry name" value="GAF-like_dom_sf"/>
</dbReference>
<dbReference type="Proteomes" id="UP000646738">
    <property type="component" value="Unassembled WGS sequence"/>
</dbReference>
<dbReference type="Pfam" id="PF01614">
    <property type="entry name" value="IclR_C"/>
    <property type="match status" value="1"/>
</dbReference>
<protein>
    <recommendedName>
        <fullName evidence="3">IclR-ED domain-containing protein</fullName>
    </recommendedName>
</protein>
<dbReference type="PANTHER" id="PTHR30136:SF35">
    <property type="entry name" value="HTH-TYPE TRANSCRIPTIONAL REGULATOR RV1719"/>
    <property type="match status" value="1"/>
</dbReference>
<dbReference type="InterPro" id="IPR036388">
    <property type="entry name" value="WH-like_DNA-bd_sf"/>
</dbReference>
<accession>A0ABQ3RA87</accession>
<dbReference type="PROSITE" id="PS51078">
    <property type="entry name" value="ICLR_ED"/>
    <property type="match status" value="1"/>
</dbReference>
<keyword evidence="2" id="KW-0804">Transcription</keyword>
<comment type="caution">
    <text evidence="4">The sequence shown here is derived from an EMBL/GenBank/DDBJ whole genome shotgun (WGS) entry which is preliminary data.</text>
</comment>
<dbReference type="SUPFAM" id="SSF55781">
    <property type="entry name" value="GAF domain-like"/>
    <property type="match status" value="1"/>
</dbReference>
<dbReference type="EMBL" id="BNEA01000010">
    <property type="protein sequence ID" value="GHI52756.1"/>
    <property type="molecule type" value="Genomic_DNA"/>
</dbReference>
<dbReference type="PANTHER" id="PTHR30136">
    <property type="entry name" value="HELIX-TURN-HELIX TRANSCRIPTIONAL REGULATOR, ICLR FAMILY"/>
    <property type="match status" value="1"/>
</dbReference>
<organism evidence="4 5">
    <name type="scientific">Streptomyces rubradiris</name>
    <name type="common">Streptomyces achromogenes subsp. rubradiris</name>
    <dbReference type="NCBI Taxonomy" id="285531"/>
    <lineage>
        <taxon>Bacteria</taxon>
        <taxon>Bacillati</taxon>
        <taxon>Actinomycetota</taxon>
        <taxon>Actinomycetes</taxon>
        <taxon>Kitasatosporales</taxon>
        <taxon>Streptomycetaceae</taxon>
        <taxon>Streptomyces</taxon>
    </lineage>
</organism>
<dbReference type="InterPro" id="IPR050707">
    <property type="entry name" value="HTH_MetabolicPath_Reg"/>
</dbReference>
<feature type="domain" description="IclR-ED" evidence="3">
    <location>
        <begin position="55"/>
        <end position="247"/>
    </location>
</feature>
<dbReference type="RefSeq" id="WP_229926921.1">
    <property type="nucleotide sequence ID" value="NZ_BNCB01000020.1"/>
</dbReference>
<keyword evidence="5" id="KW-1185">Reference proteome</keyword>
<sequence length="247" mass="26381">MQKAFVTLGPGAHRLSEIAAEAGLDDSTTGRILTVGTYNKTFVRVDRGKYQLGSTVAELGLHALAADNLSDNDEAHQVLEQLRTATGNGLVFLYMLAQFGGAGRQCIDMAVGDSDLEELGMTHRAILRVTRSLRTGASGRTILAYLPEEIQKKTATGPIPDEAGPGVIKDPDELLVSLAEVRDLGYALGRQECMAGWNSIAAPVIWDDTIWGAVLMLKPMDVMPEAPQEYITATLNAAARLSQLGGS</sequence>